<organism evidence="1 2">
    <name type="scientific">Deinococcus rufus</name>
    <dbReference type="NCBI Taxonomy" id="2136097"/>
    <lineage>
        <taxon>Bacteria</taxon>
        <taxon>Thermotogati</taxon>
        <taxon>Deinococcota</taxon>
        <taxon>Deinococci</taxon>
        <taxon>Deinococcales</taxon>
        <taxon>Deinococcaceae</taxon>
        <taxon>Deinococcus</taxon>
    </lineage>
</organism>
<keyword evidence="2" id="KW-1185">Reference proteome</keyword>
<evidence type="ECO:0000313" key="2">
    <source>
        <dbReference type="Proteomes" id="UP001595803"/>
    </source>
</evidence>
<dbReference type="EMBL" id="JBHRZG010000024">
    <property type="protein sequence ID" value="MFC3834646.1"/>
    <property type="molecule type" value="Genomic_DNA"/>
</dbReference>
<dbReference type="Proteomes" id="UP001595803">
    <property type="component" value="Unassembled WGS sequence"/>
</dbReference>
<protein>
    <submittedName>
        <fullName evidence="1">Uncharacterized protein</fullName>
    </submittedName>
</protein>
<proteinExistence type="predicted"/>
<gene>
    <name evidence="1" type="ORF">ACFOSB_17455</name>
</gene>
<evidence type="ECO:0000313" key="1">
    <source>
        <dbReference type="EMBL" id="MFC3834646.1"/>
    </source>
</evidence>
<accession>A0ABV7ZEV6</accession>
<dbReference type="RefSeq" id="WP_322472344.1">
    <property type="nucleotide sequence ID" value="NZ_JBHRZG010000024.1"/>
</dbReference>
<reference evidence="2" key="1">
    <citation type="journal article" date="2019" name="Int. J. Syst. Evol. Microbiol.">
        <title>The Global Catalogue of Microorganisms (GCM) 10K type strain sequencing project: providing services to taxonomists for standard genome sequencing and annotation.</title>
        <authorList>
            <consortium name="The Broad Institute Genomics Platform"/>
            <consortium name="The Broad Institute Genome Sequencing Center for Infectious Disease"/>
            <person name="Wu L."/>
            <person name="Ma J."/>
        </authorList>
    </citation>
    <scope>NUCLEOTIDE SEQUENCE [LARGE SCALE GENOMIC DNA]</scope>
    <source>
        <strain evidence="2">CCTCC AB 2017081</strain>
    </source>
</reference>
<sequence length="239" mass="25175">MSLAAALDAGRADVHAIYAALPKSEQATAASLALAYGRPTLAAEWAGDPRHPQPQTAAAALLRLGQASAAQVMLDDLPDTARTAVLRARAHWQLGHRADQVDVARILARREGDTPALTAAVTLAGEQSLGAPYAALRILAEGLKVAEQTGQPADAHLLAMVAHAQVHVGGTRGRRTAERALERSVARSPARVLSLLALNRDADALREARDGELHPVWWEALRGGRPARTARVSSPPDDG</sequence>
<name>A0ABV7ZEV6_9DEIO</name>
<comment type="caution">
    <text evidence="1">The sequence shown here is derived from an EMBL/GenBank/DDBJ whole genome shotgun (WGS) entry which is preliminary data.</text>
</comment>